<dbReference type="InterPro" id="IPR017939">
    <property type="entry name" value="G-Glutamylcylcotransferase"/>
</dbReference>
<dbReference type="Gene3D" id="3.10.490.10">
    <property type="entry name" value="Gamma-glutamyl cyclotransferase-like"/>
    <property type="match status" value="1"/>
</dbReference>
<dbReference type="GO" id="GO:0003839">
    <property type="term" value="F:gamma-glutamylcyclotransferase activity"/>
    <property type="evidence" value="ECO:0007669"/>
    <property type="project" value="UniProtKB-EC"/>
</dbReference>
<dbReference type="InterPro" id="IPR036568">
    <property type="entry name" value="GGCT-like_sf"/>
</dbReference>
<evidence type="ECO:0000313" key="6">
    <source>
        <dbReference type="Proteomes" id="UP001302602"/>
    </source>
</evidence>
<dbReference type="CDD" id="cd06661">
    <property type="entry name" value="GGCT_like"/>
    <property type="match status" value="1"/>
</dbReference>
<dbReference type="EC" id="4.3.2.9" evidence="1"/>
<protein>
    <recommendedName>
        <fullName evidence="1">gamma-glutamylcyclotransferase</fullName>
        <ecNumber evidence="1">4.3.2.9</ecNumber>
    </recommendedName>
</protein>
<comment type="caution">
    <text evidence="5">The sequence shown here is derived from an EMBL/GenBank/DDBJ whole genome shotgun (WGS) entry which is preliminary data.</text>
</comment>
<evidence type="ECO:0000256" key="3">
    <source>
        <dbReference type="PIRSR" id="PIRSR617939-1"/>
    </source>
</evidence>
<keyword evidence="2" id="KW-0456">Lyase</keyword>
<feature type="non-terminal residue" evidence="5">
    <location>
        <position position="189"/>
    </location>
</feature>
<name>A0AAN6TRF1_9PEZI</name>
<dbReference type="AlphaFoldDB" id="A0AAN6TRF1"/>
<dbReference type="PANTHER" id="PTHR12935">
    <property type="entry name" value="GAMMA-GLUTAMYLCYCLOTRANSFERASE"/>
    <property type="match status" value="1"/>
</dbReference>
<dbReference type="Pfam" id="PF13772">
    <property type="entry name" value="AIG2_2"/>
    <property type="match status" value="1"/>
</dbReference>
<dbReference type="InterPro" id="IPR013024">
    <property type="entry name" value="GGCT-like"/>
</dbReference>
<feature type="binding site" evidence="4">
    <location>
        <begin position="1"/>
        <end position="6"/>
    </location>
    <ligand>
        <name>substrate</name>
    </ligand>
</feature>
<dbReference type="EMBL" id="MU853250">
    <property type="protein sequence ID" value="KAK4119338.1"/>
    <property type="molecule type" value="Genomic_DNA"/>
</dbReference>
<feature type="non-terminal residue" evidence="5">
    <location>
        <position position="1"/>
    </location>
</feature>
<evidence type="ECO:0000256" key="2">
    <source>
        <dbReference type="ARBA" id="ARBA00023239"/>
    </source>
</evidence>
<dbReference type="GeneID" id="87824650"/>
<evidence type="ECO:0000313" key="5">
    <source>
        <dbReference type="EMBL" id="KAK4119338.1"/>
    </source>
</evidence>
<accession>A0AAN6TRF1</accession>
<feature type="binding site" evidence="4">
    <location>
        <position position="131"/>
    </location>
    <ligand>
        <name>substrate</name>
    </ligand>
</feature>
<feature type="active site" description="Proton acceptor" evidence="3">
    <location>
        <position position="76"/>
    </location>
</feature>
<organism evidence="5 6">
    <name type="scientific">Parathielavia appendiculata</name>
    <dbReference type="NCBI Taxonomy" id="2587402"/>
    <lineage>
        <taxon>Eukaryota</taxon>
        <taxon>Fungi</taxon>
        <taxon>Dikarya</taxon>
        <taxon>Ascomycota</taxon>
        <taxon>Pezizomycotina</taxon>
        <taxon>Sordariomycetes</taxon>
        <taxon>Sordariomycetidae</taxon>
        <taxon>Sordariales</taxon>
        <taxon>Chaetomiaceae</taxon>
        <taxon>Parathielavia</taxon>
    </lineage>
</organism>
<evidence type="ECO:0000256" key="4">
    <source>
        <dbReference type="PIRSR" id="PIRSR617939-2"/>
    </source>
</evidence>
<reference evidence="5" key="2">
    <citation type="submission" date="2023-05" db="EMBL/GenBank/DDBJ databases">
        <authorList>
            <consortium name="Lawrence Berkeley National Laboratory"/>
            <person name="Steindorff A."/>
            <person name="Hensen N."/>
            <person name="Bonometti L."/>
            <person name="Westerberg I."/>
            <person name="Brannstrom I.O."/>
            <person name="Guillou S."/>
            <person name="Cros-Aarteil S."/>
            <person name="Calhoun S."/>
            <person name="Haridas S."/>
            <person name="Kuo A."/>
            <person name="Mondo S."/>
            <person name="Pangilinan J."/>
            <person name="Riley R."/>
            <person name="Labutti K."/>
            <person name="Andreopoulos B."/>
            <person name="Lipzen A."/>
            <person name="Chen C."/>
            <person name="Yanf M."/>
            <person name="Daum C."/>
            <person name="Ng V."/>
            <person name="Clum A."/>
            <person name="Ohm R."/>
            <person name="Martin F."/>
            <person name="Silar P."/>
            <person name="Natvig D."/>
            <person name="Lalanne C."/>
            <person name="Gautier V."/>
            <person name="Ament-Velasquez S.L."/>
            <person name="Kruys A."/>
            <person name="Hutchinson M.I."/>
            <person name="Powell A.J."/>
            <person name="Barry K."/>
            <person name="Miller A.N."/>
            <person name="Grigoriev I.V."/>
            <person name="Debuchy R."/>
            <person name="Gladieux P."/>
            <person name="Thoren M.H."/>
            <person name="Johannesson H."/>
        </authorList>
    </citation>
    <scope>NUCLEOTIDE SEQUENCE</scope>
    <source>
        <strain evidence="5">CBS 731.68</strain>
    </source>
</reference>
<sequence>YFGFGSNLWKQQMSLRCPTSPFTGIGRLCGYKWFINGRGYANIAPITTASPDSEDEVWGLVYDLSPADEARLDINEGVPFAYEKRHIPVEFWPDGTGADGIPEKGKGQVVDMLVYIDFKRSQPGHRPRAEYVHRMNMGIRDALREGVPQAYVERVLRPYIPADAELDAEAVDLAKRQAAGFRDDSGVIP</sequence>
<evidence type="ECO:0000256" key="1">
    <source>
        <dbReference type="ARBA" id="ARBA00012346"/>
    </source>
</evidence>
<gene>
    <name evidence="5" type="ORF">N657DRAFT_549244</name>
</gene>
<dbReference type="SUPFAM" id="SSF110857">
    <property type="entry name" value="Gamma-glutamyl cyclotransferase-like"/>
    <property type="match status" value="1"/>
</dbReference>
<dbReference type="Proteomes" id="UP001302602">
    <property type="component" value="Unassembled WGS sequence"/>
</dbReference>
<proteinExistence type="predicted"/>
<keyword evidence="6" id="KW-1185">Reference proteome</keyword>
<dbReference type="PANTHER" id="PTHR12935:SF0">
    <property type="entry name" value="GAMMA-GLUTAMYLCYCLOTRANSFERASE"/>
    <property type="match status" value="1"/>
</dbReference>
<dbReference type="RefSeq" id="XP_062643111.1">
    <property type="nucleotide sequence ID" value="XM_062787880.1"/>
</dbReference>
<reference evidence="5" key="1">
    <citation type="journal article" date="2023" name="Mol. Phylogenet. Evol.">
        <title>Genome-scale phylogeny and comparative genomics of the fungal order Sordariales.</title>
        <authorList>
            <person name="Hensen N."/>
            <person name="Bonometti L."/>
            <person name="Westerberg I."/>
            <person name="Brannstrom I.O."/>
            <person name="Guillou S."/>
            <person name="Cros-Aarteil S."/>
            <person name="Calhoun S."/>
            <person name="Haridas S."/>
            <person name="Kuo A."/>
            <person name="Mondo S."/>
            <person name="Pangilinan J."/>
            <person name="Riley R."/>
            <person name="LaButti K."/>
            <person name="Andreopoulos B."/>
            <person name="Lipzen A."/>
            <person name="Chen C."/>
            <person name="Yan M."/>
            <person name="Daum C."/>
            <person name="Ng V."/>
            <person name="Clum A."/>
            <person name="Steindorff A."/>
            <person name="Ohm R.A."/>
            <person name="Martin F."/>
            <person name="Silar P."/>
            <person name="Natvig D.O."/>
            <person name="Lalanne C."/>
            <person name="Gautier V."/>
            <person name="Ament-Velasquez S.L."/>
            <person name="Kruys A."/>
            <person name="Hutchinson M.I."/>
            <person name="Powell A.J."/>
            <person name="Barry K."/>
            <person name="Miller A.N."/>
            <person name="Grigoriev I.V."/>
            <person name="Debuchy R."/>
            <person name="Gladieux P."/>
            <person name="Hiltunen Thoren M."/>
            <person name="Johannesson H."/>
        </authorList>
    </citation>
    <scope>NUCLEOTIDE SEQUENCE</scope>
    <source>
        <strain evidence="5">CBS 731.68</strain>
    </source>
</reference>